<dbReference type="HOGENOM" id="CLU_336755_0_0_4"/>
<sequence>MSNKIGVDVEVGTSGLENDLKKVTQAAGHAGKSMEEAFSGISTRRIRAQARALKELADEYRRLNDTFGRMEKSGTFGGLGLGRSGRGFNRSQYGSVAGMLGGAFGSLMSGGGIASTTGNLFGSLAGRGIGAFAGPGIGFAAGTILSKTLGAIGSRIDKGMTTAQNNLIETSVLRHSIGSAANDFNLLSASIKSASDNVGGLLDSETIKLFKSISKASGATSISRLYSDSLVAGQYSKAMGTDLSATGSFFGTMRSLGISTSDQSSRRIGTIIGEAIGKTGAFAKADEMMSAVSNFASISTRTTLMAQPRAMEGYAGLLSTMASGSIKDISGIASIIAQADASFRAGGGMGEASWNARLASYQQGYSSRINGLDVQYLNEMGMMGHASDVFGKNSKFYQFGTSREKARYDAIMADMRKRGTLGKSNFDVVLQNLERQTGGGYLMASSLANDFRITSSQAISLIEAYRQYGGTAGLGNELSKRGLKGLSPDQVIRASAFLNADRNTLNEGADALLSGVGYNNALTAGQRKQLEAARNGGNDEILRELVLQFTATRTWEKDQGKATEFAIKGVETAITRASESMVGSMNEVRDAIVILGGKSYADFEAMKATYQRDKEISGREAQAIEAARTDENAPSEDMLFGLTNGYTKSKNAAVRDAISFFKSKGASTQQAAGIVANLSSESELVADAVGDGGRAYGVGQWHKPRQERFKQIFGKDIRKSSLNEQYEFVYLEMKERGEWDKLMQINGAGESGRFISRKYERPYDPYGKEAARRGRLAEEYAANLREEDVGTIPADVTTPGGRGVASSKDTVNVHLTGDFSLLDSFGKVVGEVARMNAEIRKPGIGW</sequence>
<dbReference type="Pfam" id="PF18013">
    <property type="entry name" value="Phage_lysozyme2"/>
    <property type="match status" value="1"/>
</dbReference>
<proteinExistence type="predicted"/>
<dbReference type="Proteomes" id="UP000003973">
    <property type="component" value="Unassembled WGS sequence"/>
</dbReference>
<protein>
    <recommendedName>
        <fullName evidence="2">Phage tail lysozyme domain-containing protein</fullName>
    </recommendedName>
</protein>
<dbReference type="RefSeq" id="WP_005876790.1">
    <property type="nucleotide sequence ID" value="NZ_CABMNL010000001.1"/>
</dbReference>
<evidence type="ECO:0000313" key="3">
    <source>
        <dbReference type="EMBL" id="EEO27647.1"/>
    </source>
</evidence>
<dbReference type="EMBL" id="ACDP02000023">
    <property type="protein sequence ID" value="EEO27647.1"/>
    <property type="molecule type" value="Genomic_DNA"/>
</dbReference>
<comment type="caution">
    <text evidence="3">The sequence shown here is derived from an EMBL/GenBank/DDBJ whole genome shotgun (WGS) entry which is preliminary data.</text>
</comment>
<name>C3X361_9BURK</name>
<evidence type="ECO:0000256" key="1">
    <source>
        <dbReference type="SAM" id="Coils"/>
    </source>
</evidence>
<feature type="domain" description="Phage tail lysozyme" evidence="2">
    <location>
        <begin position="655"/>
        <end position="783"/>
    </location>
</feature>
<gene>
    <name evidence="3" type="ORF">OFAG_00800</name>
</gene>
<organism evidence="3 4">
    <name type="scientific">Oxalobacter paraformigenes</name>
    <dbReference type="NCBI Taxonomy" id="556268"/>
    <lineage>
        <taxon>Bacteria</taxon>
        <taxon>Pseudomonadati</taxon>
        <taxon>Pseudomonadota</taxon>
        <taxon>Betaproteobacteria</taxon>
        <taxon>Burkholderiales</taxon>
        <taxon>Oxalobacteraceae</taxon>
        <taxon>Oxalobacter</taxon>
    </lineage>
</organism>
<feature type="coiled-coil region" evidence="1">
    <location>
        <begin position="46"/>
        <end position="73"/>
    </location>
</feature>
<evidence type="ECO:0000313" key="4">
    <source>
        <dbReference type="Proteomes" id="UP000003973"/>
    </source>
</evidence>
<reference evidence="3" key="1">
    <citation type="submission" date="2011-10" db="EMBL/GenBank/DDBJ databases">
        <title>The Genome Sequence of Oxalobacter formigenes HOxBLS.</title>
        <authorList>
            <consortium name="The Broad Institute Genome Sequencing Platform"/>
            <person name="Earl A."/>
            <person name="Ward D."/>
            <person name="Feldgarden M."/>
            <person name="Gevers D."/>
            <person name="Allison M.J."/>
            <person name="Humphrey S."/>
            <person name="Young S.K."/>
            <person name="Zeng Q."/>
            <person name="Gargeya S."/>
            <person name="Fitzgerald M."/>
            <person name="Haas B."/>
            <person name="Abouelleil A."/>
            <person name="Alvarado L."/>
            <person name="Arachchi H.M."/>
            <person name="Berlin A."/>
            <person name="Brown A."/>
            <person name="Chapman S.B."/>
            <person name="Chen Z."/>
            <person name="Dunbar C."/>
            <person name="Freedman E."/>
            <person name="Gearin G."/>
            <person name="Goldberg J."/>
            <person name="Griggs A."/>
            <person name="Gujja S."/>
            <person name="Heiman D."/>
            <person name="Howarth C."/>
            <person name="Larson L."/>
            <person name="Lui A."/>
            <person name="MacDonald P.J.P."/>
            <person name="Montmayeur A."/>
            <person name="Murphy C."/>
            <person name="Neiman D."/>
            <person name="Pearson M."/>
            <person name="Priest M."/>
            <person name="Roberts A."/>
            <person name="Saif S."/>
            <person name="Shea T."/>
            <person name="Shenoy N."/>
            <person name="Sisk P."/>
            <person name="Stolte C."/>
            <person name="Sykes S."/>
            <person name="Wortman J."/>
            <person name="Nusbaum C."/>
            <person name="Birren B."/>
        </authorList>
    </citation>
    <scope>NUCLEOTIDE SEQUENCE [LARGE SCALE GENOMIC DNA]</scope>
    <source>
        <strain evidence="3">HOxBLS</strain>
    </source>
</reference>
<dbReference type="eggNOG" id="COG1196">
    <property type="taxonomic scope" value="Bacteria"/>
</dbReference>
<dbReference type="InterPro" id="IPR041219">
    <property type="entry name" value="Phage_lysozyme2"/>
</dbReference>
<accession>C3X361</accession>
<evidence type="ECO:0000259" key="2">
    <source>
        <dbReference type="Pfam" id="PF18013"/>
    </source>
</evidence>
<keyword evidence="1" id="KW-0175">Coiled coil</keyword>
<dbReference type="Gene3D" id="1.10.530.10">
    <property type="match status" value="1"/>
</dbReference>
<keyword evidence="4" id="KW-1185">Reference proteome</keyword>
<dbReference type="AlphaFoldDB" id="C3X361"/>